<proteinExistence type="predicted"/>
<dbReference type="InterPro" id="IPR011712">
    <property type="entry name" value="Sig_transdc_His_kin_sub3_dim/P"/>
</dbReference>
<evidence type="ECO:0000256" key="3">
    <source>
        <dbReference type="ARBA" id="ARBA00022553"/>
    </source>
</evidence>
<evidence type="ECO:0000256" key="6">
    <source>
        <dbReference type="ARBA" id="ARBA00022777"/>
    </source>
</evidence>
<comment type="catalytic activity">
    <reaction evidence="1">
        <text>ATP + protein L-histidine = ADP + protein N-phospho-L-histidine.</text>
        <dbReference type="EC" id="2.7.13.3"/>
    </reaction>
</comment>
<evidence type="ECO:0000256" key="5">
    <source>
        <dbReference type="ARBA" id="ARBA00022741"/>
    </source>
</evidence>
<feature type="region of interest" description="Disordered" evidence="9">
    <location>
        <begin position="438"/>
        <end position="461"/>
    </location>
</feature>
<evidence type="ECO:0000256" key="4">
    <source>
        <dbReference type="ARBA" id="ARBA00022679"/>
    </source>
</evidence>
<feature type="compositionally biased region" description="Pro residues" evidence="9">
    <location>
        <begin position="803"/>
        <end position="816"/>
    </location>
</feature>
<evidence type="ECO:0000313" key="13">
    <source>
        <dbReference type="Proteomes" id="UP000326553"/>
    </source>
</evidence>
<feature type="transmembrane region" description="Helical" evidence="10">
    <location>
        <begin position="559"/>
        <end position="578"/>
    </location>
</feature>
<feature type="domain" description="Histidine kinase/HSP90-like ATPase" evidence="11">
    <location>
        <begin position="390"/>
        <end position="503"/>
    </location>
</feature>
<keyword evidence="10" id="KW-1133">Transmembrane helix</keyword>
<name>A0A5J6HLT6_STRAD</name>
<dbReference type="InterPro" id="IPR050482">
    <property type="entry name" value="Sensor_HK_TwoCompSys"/>
</dbReference>
<dbReference type="CDD" id="cd16917">
    <property type="entry name" value="HATPase_UhpB-NarQ-NarX-like"/>
    <property type="match status" value="1"/>
</dbReference>
<dbReference type="EMBL" id="CP023695">
    <property type="protein sequence ID" value="QEV20182.1"/>
    <property type="molecule type" value="Genomic_DNA"/>
</dbReference>
<dbReference type="PANTHER" id="PTHR24421">
    <property type="entry name" value="NITRATE/NITRITE SENSOR PROTEIN NARX-RELATED"/>
    <property type="match status" value="1"/>
</dbReference>
<dbReference type="AlphaFoldDB" id="A0A5J6HLT6"/>
<feature type="region of interest" description="Disordered" evidence="9">
    <location>
        <begin position="51"/>
        <end position="89"/>
    </location>
</feature>
<evidence type="ECO:0000256" key="9">
    <source>
        <dbReference type="SAM" id="MobiDB-lite"/>
    </source>
</evidence>
<dbReference type="KEGG" id="salw:CP975_23985"/>
<evidence type="ECO:0000256" key="10">
    <source>
        <dbReference type="SAM" id="Phobius"/>
    </source>
</evidence>
<dbReference type="GO" id="GO:0005524">
    <property type="term" value="F:ATP binding"/>
    <property type="evidence" value="ECO:0007669"/>
    <property type="project" value="UniProtKB-KW"/>
</dbReference>
<keyword evidence="5" id="KW-0547">Nucleotide-binding</keyword>
<dbReference type="PANTHER" id="PTHR24421:SF10">
    <property type="entry name" value="NITRATE_NITRITE SENSOR PROTEIN NARQ"/>
    <property type="match status" value="1"/>
</dbReference>
<feature type="transmembrane region" description="Helical" evidence="10">
    <location>
        <begin position="647"/>
        <end position="671"/>
    </location>
</feature>
<evidence type="ECO:0000256" key="7">
    <source>
        <dbReference type="ARBA" id="ARBA00022840"/>
    </source>
</evidence>
<dbReference type="GO" id="GO:0016020">
    <property type="term" value="C:membrane"/>
    <property type="evidence" value="ECO:0007669"/>
    <property type="project" value="InterPro"/>
</dbReference>
<evidence type="ECO:0000256" key="1">
    <source>
        <dbReference type="ARBA" id="ARBA00000085"/>
    </source>
</evidence>
<organism evidence="12 13">
    <name type="scientific">Streptomyces alboniger</name>
    <dbReference type="NCBI Taxonomy" id="132473"/>
    <lineage>
        <taxon>Bacteria</taxon>
        <taxon>Bacillati</taxon>
        <taxon>Actinomycetota</taxon>
        <taxon>Actinomycetes</taxon>
        <taxon>Kitasatosporales</taxon>
        <taxon>Streptomycetaceae</taxon>
        <taxon>Streptomyces</taxon>
        <taxon>Streptomyces aurantiacus group</taxon>
    </lineage>
</organism>
<evidence type="ECO:0000256" key="2">
    <source>
        <dbReference type="ARBA" id="ARBA00012438"/>
    </source>
</evidence>
<reference evidence="12 13" key="1">
    <citation type="submission" date="2017-09" db="EMBL/GenBank/DDBJ databases">
        <authorList>
            <person name="Lee N."/>
            <person name="Cho B.-K."/>
        </authorList>
    </citation>
    <scope>NUCLEOTIDE SEQUENCE [LARGE SCALE GENOMIC DNA]</scope>
    <source>
        <strain evidence="12 13">ATCC 12461</strain>
    </source>
</reference>
<keyword evidence="10" id="KW-0472">Membrane</keyword>
<keyword evidence="4" id="KW-0808">Transferase</keyword>
<dbReference type="InterPro" id="IPR036890">
    <property type="entry name" value="HATPase_C_sf"/>
</dbReference>
<feature type="compositionally biased region" description="Basic and acidic residues" evidence="9">
    <location>
        <begin position="761"/>
        <end position="770"/>
    </location>
</feature>
<keyword evidence="3" id="KW-0597">Phosphoprotein</keyword>
<dbReference type="EC" id="2.7.13.3" evidence="2"/>
<dbReference type="Pfam" id="PF02518">
    <property type="entry name" value="HATPase_c"/>
    <property type="match status" value="1"/>
</dbReference>
<keyword evidence="7" id="KW-0067">ATP-binding</keyword>
<dbReference type="OrthoDB" id="4299820at2"/>
<protein>
    <recommendedName>
        <fullName evidence="2">histidine kinase</fullName>
        <ecNumber evidence="2">2.7.13.3</ecNumber>
    </recommendedName>
</protein>
<dbReference type="Proteomes" id="UP000326553">
    <property type="component" value="Chromosome"/>
</dbReference>
<feature type="transmembrane region" description="Helical" evidence="10">
    <location>
        <begin position="615"/>
        <end position="635"/>
    </location>
</feature>
<keyword evidence="10" id="KW-0812">Transmembrane</keyword>
<accession>A0A5J6HLT6</accession>
<evidence type="ECO:0000313" key="12">
    <source>
        <dbReference type="EMBL" id="QEV20182.1"/>
    </source>
</evidence>
<keyword evidence="8" id="KW-0902">Two-component regulatory system</keyword>
<dbReference type="SMART" id="SM00387">
    <property type="entry name" value="HATPase_c"/>
    <property type="match status" value="1"/>
</dbReference>
<evidence type="ECO:0000256" key="8">
    <source>
        <dbReference type="ARBA" id="ARBA00023012"/>
    </source>
</evidence>
<feature type="region of interest" description="Disordered" evidence="9">
    <location>
        <begin position="749"/>
        <end position="825"/>
    </location>
</feature>
<dbReference type="Gene3D" id="3.30.565.10">
    <property type="entry name" value="Histidine kinase-like ATPase, C-terminal domain"/>
    <property type="match status" value="1"/>
</dbReference>
<dbReference type="InterPro" id="IPR003594">
    <property type="entry name" value="HATPase_dom"/>
</dbReference>
<dbReference type="Gene3D" id="1.20.5.1930">
    <property type="match status" value="1"/>
</dbReference>
<keyword evidence="13" id="KW-1185">Reference proteome</keyword>
<dbReference type="GO" id="GO:0046983">
    <property type="term" value="F:protein dimerization activity"/>
    <property type="evidence" value="ECO:0007669"/>
    <property type="project" value="InterPro"/>
</dbReference>
<evidence type="ECO:0000259" key="11">
    <source>
        <dbReference type="SMART" id="SM00387"/>
    </source>
</evidence>
<feature type="transmembrane region" description="Helical" evidence="10">
    <location>
        <begin position="584"/>
        <end position="608"/>
    </location>
</feature>
<dbReference type="SUPFAM" id="SSF55874">
    <property type="entry name" value="ATPase domain of HSP90 chaperone/DNA topoisomerase II/histidine kinase"/>
    <property type="match status" value="1"/>
</dbReference>
<sequence length="825" mass="86285">MSGDQGEAVVGEGRRRRGLRGVLGIRGVRVRGVGGVGVGRDVGVRRGGLRRHVHQHSGRGGPWRRPSVRSCSPTWDRAGRARPTAPWPTTPWSTMPPPYHRAPYHRAPMEGIRNWLLPVLLAVQQLAYWPGRALRDGDPVGAAQLTAALITAVVITAALGLRRHRPAAAALTVEAALVCGLLLPGDATLLHGLSVLVALYSVVVRCPVRTATLVGVVLTVSSAVRAVVQLDSVAEVGAEILVNCTLYLTVVGLGCGRRRRLAGRRAAARDLARAEAERGRAATTERQRLARELHDVSAHHLTSVVVTADTALRLGDRKPELTPQALEFAAHSGRETLAALHRLVAMMRTSEADEESGIEERVGELAAGFARLGLRPAVDVTPDLAALTGPAADAAFGIVREALTNALRYAPGATVRVRIRACERDGAVELTVEDDGAAEAPLDADTSGARQRLGSGRGTAGMRERAAALDGTLAAGPRKDGPGWAVRARLPHTTATLRHRAARHRALRGLDPADGATVLSVAAFPLFAVLADSPGETALACGPALAHALPLLWRRRAPWAVLAAVLATAWLVPLGLAFGVLSSAAAVCLAVAGVGAECVAVYAVGAFAGRAGVTWPAPVAAAAGLSLSSVALAAVDGITDVEKDGGFGLIVFMACVFGALLLLPLAVPWGAGARHERIRAREDHTLAETVRAAVTEAYEERRRIAEELRGEVLRHAGEVVARAEAGDLGGVAEQARAGLASMRDLLAELREVTDPGPGNVREPRPKRSRPDAPATHDASATPRSPTPESPKEGSVSAPRTLGAPPPRTGKPAPAPTRHPVLEPSE</sequence>
<keyword evidence="6 12" id="KW-0418">Kinase</keyword>
<dbReference type="Pfam" id="PF07730">
    <property type="entry name" value="HisKA_3"/>
    <property type="match status" value="1"/>
</dbReference>
<gene>
    <name evidence="12" type="ORF">CP975_23985</name>
</gene>
<dbReference type="GO" id="GO:0000155">
    <property type="term" value="F:phosphorelay sensor kinase activity"/>
    <property type="evidence" value="ECO:0007669"/>
    <property type="project" value="InterPro"/>
</dbReference>